<evidence type="ECO:0000313" key="1">
    <source>
        <dbReference type="EMBL" id="NWS65316.1"/>
    </source>
</evidence>
<sequence>MRTGERAWFRPTGAETTLRVWLGTFSPPRPFWEESPERRWRAVLKHQSRAAALLKSGATEPAARVYARALRTAITMPLASLHPGWVRSKAELHAALALCQLRLGLPAPAAVNADKALTLQPNYIEARYRRAIAAAAMNDFEMAGDDLAGILREEPGHARARRELRRVRGAARERDACLARRLGRLFA</sequence>
<protein>
    <submittedName>
        <fullName evidence="1">FKBPL protein</fullName>
    </submittedName>
</protein>
<dbReference type="Proteomes" id="UP000541181">
    <property type="component" value="Unassembled WGS sequence"/>
</dbReference>
<dbReference type="Gene3D" id="1.25.40.10">
    <property type="entry name" value="Tetratricopeptide repeat domain"/>
    <property type="match status" value="1"/>
</dbReference>
<evidence type="ECO:0000313" key="2">
    <source>
        <dbReference type="Proteomes" id="UP000541181"/>
    </source>
</evidence>
<dbReference type="PANTHER" id="PTHR46512">
    <property type="entry name" value="PEPTIDYLPROLYL ISOMERASE"/>
    <property type="match status" value="1"/>
</dbReference>
<keyword evidence="2" id="KW-1185">Reference proteome</keyword>
<reference evidence="1 2" key="1">
    <citation type="submission" date="2019-09" db="EMBL/GenBank/DDBJ databases">
        <title>Bird 10,000 Genomes (B10K) Project - Family phase.</title>
        <authorList>
            <person name="Zhang G."/>
        </authorList>
    </citation>
    <scope>NUCLEOTIDE SEQUENCE [LARGE SCALE GENOMIC DNA]</scope>
    <source>
        <strain evidence="1">B10K-CU-031-22</strain>
    </source>
</reference>
<dbReference type="PANTHER" id="PTHR46512:SF10">
    <property type="entry name" value="FK506-BINDING PROTEIN-LIKE"/>
    <property type="match status" value="1"/>
</dbReference>
<feature type="non-terminal residue" evidence="1">
    <location>
        <position position="1"/>
    </location>
</feature>
<dbReference type="InterPro" id="IPR050754">
    <property type="entry name" value="FKBP4/5/8-like"/>
</dbReference>
<dbReference type="InterPro" id="IPR011990">
    <property type="entry name" value="TPR-like_helical_dom_sf"/>
</dbReference>
<dbReference type="EMBL" id="VZRC01002600">
    <property type="protein sequence ID" value="NWS65316.1"/>
    <property type="molecule type" value="Genomic_DNA"/>
</dbReference>
<dbReference type="AlphaFoldDB" id="A0A7K5H7W3"/>
<name>A0A7K5H7W3_9AVES</name>
<feature type="non-terminal residue" evidence="1">
    <location>
        <position position="187"/>
    </location>
</feature>
<gene>
    <name evidence="1" type="primary">Fkbpl</name>
    <name evidence="1" type="ORF">CHUBUR_R15545</name>
</gene>
<dbReference type="OrthoDB" id="433738at2759"/>
<dbReference type="SUPFAM" id="SSF48452">
    <property type="entry name" value="TPR-like"/>
    <property type="match status" value="1"/>
</dbReference>
<comment type="caution">
    <text evidence="1">The sequence shown here is derived from an EMBL/GenBank/DDBJ whole genome shotgun (WGS) entry which is preliminary data.</text>
</comment>
<organism evidence="1 2">
    <name type="scientific">Chunga burmeisteri</name>
    <name type="common">Black-legged seriema</name>
    <dbReference type="NCBI Taxonomy" id="1352770"/>
    <lineage>
        <taxon>Eukaryota</taxon>
        <taxon>Metazoa</taxon>
        <taxon>Chordata</taxon>
        <taxon>Craniata</taxon>
        <taxon>Vertebrata</taxon>
        <taxon>Euteleostomi</taxon>
        <taxon>Archelosauria</taxon>
        <taxon>Archosauria</taxon>
        <taxon>Dinosauria</taxon>
        <taxon>Saurischia</taxon>
        <taxon>Theropoda</taxon>
        <taxon>Coelurosauria</taxon>
        <taxon>Aves</taxon>
        <taxon>Neognathae</taxon>
        <taxon>Neoaves</taxon>
        <taxon>Telluraves</taxon>
        <taxon>Australaves</taxon>
        <taxon>Cariamiformes</taxon>
        <taxon>Cariamidae</taxon>
        <taxon>Chunga</taxon>
    </lineage>
</organism>
<proteinExistence type="predicted"/>
<accession>A0A7K5H7W3</accession>